<dbReference type="GO" id="GO:0005524">
    <property type="term" value="F:ATP binding"/>
    <property type="evidence" value="ECO:0007669"/>
    <property type="project" value="InterPro"/>
</dbReference>
<evidence type="ECO:0000256" key="2">
    <source>
        <dbReference type="ARBA" id="ARBA00011738"/>
    </source>
</evidence>
<evidence type="ECO:0000256" key="8">
    <source>
        <dbReference type="ARBA" id="ARBA00022833"/>
    </source>
</evidence>
<feature type="binding site" evidence="14">
    <location>
        <position position="201"/>
    </location>
    <ligand>
        <name>Zn(2+)</name>
        <dbReference type="ChEBI" id="CHEBI:29105"/>
        <label>1</label>
    </ligand>
</feature>
<dbReference type="CDD" id="cd06257">
    <property type="entry name" value="DnaJ"/>
    <property type="match status" value="1"/>
</dbReference>
<keyword evidence="3 14" id="KW-0963">Cytoplasm</keyword>
<dbReference type="FunFam" id="2.60.260.20:FF:000009">
    <property type="entry name" value="Putative Mitochondrial DnaJ chaperone"/>
    <property type="match status" value="1"/>
</dbReference>
<evidence type="ECO:0000256" key="13">
    <source>
        <dbReference type="ARBA" id="ARBA00067609"/>
    </source>
</evidence>
<comment type="similarity">
    <text evidence="12 14">Belongs to the DnaJ family.</text>
</comment>
<evidence type="ECO:0000256" key="6">
    <source>
        <dbReference type="ARBA" id="ARBA00022737"/>
    </source>
</evidence>
<evidence type="ECO:0000313" key="18">
    <source>
        <dbReference type="EMBL" id="CDM64560.1"/>
    </source>
</evidence>
<dbReference type="GO" id="GO:0042026">
    <property type="term" value="P:protein refolding"/>
    <property type="evidence" value="ECO:0007669"/>
    <property type="project" value="TreeGrafter"/>
</dbReference>
<accession>A0A0B6WWP2</accession>
<comment type="domain">
    <text evidence="14">The J domain is necessary and sufficient to stimulate DnaK ATPase activity. Zinc center 1 plays an important role in the autonomous, DnaK-independent chaperone activity of DnaJ. Zinc center 2 is essential for interaction with DnaK and for DnaJ activity.</text>
</comment>
<dbReference type="PROSITE" id="PS00636">
    <property type="entry name" value="DNAJ_1"/>
    <property type="match status" value="1"/>
</dbReference>
<dbReference type="Gene3D" id="2.10.230.10">
    <property type="entry name" value="Heat shock protein DnaJ, cysteine-rich domain"/>
    <property type="match status" value="1"/>
</dbReference>
<dbReference type="GO" id="GO:0051082">
    <property type="term" value="F:unfolded protein binding"/>
    <property type="evidence" value="ECO:0007669"/>
    <property type="project" value="UniProtKB-UniRule"/>
</dbReference>
<organism evidence="18 19">
    <name type="scientific">Pyrinomonas methylaliphatogenes</name>
    <dbReference type="NCBI Taxonomy" id="454194"/>
    <lineage>
        <taxon>Bacteria</taxon>
        <taxon>Pseudomonadati</taxon>
        <taxon>Acidobacteriota</taxon>
        <taxon>Blastocatellia</taxon>
        <taxon>Blastocatellales</taxon>
        <taxon>Pyrinomonadaceae</taxon>
        <taxon>Pyrinomonas</taxon>
    </lineage>
</organism>
<dbReference type="Pfam" id="PF00684">
    <property type="entry name" value="DnaJ_CXXCXGXG"/>
    <property type="match status" value="1"/>
</dbReference>
<dbReference type="GO" id="GO:0009408">
    <property type="term" value="P:response to heat"/>
    <property type="evidence" value="ECO:0007669"/>
    <property type="project" value="InterPro"/>
</dbReference>
<feature type="binding site" evidence="14">
    <location>
        <position position="190"/>
    </location>
    <ligand>
        <name>Zn(2+)</name>
        <dbReference type="ChEBI" id="CHEBI:29105"/>
        <label>2</label>
    </ligand>
</feature>
<dbReference type="NCBIfam" id="NF008035">
    <property type="entry name" value="PRK10767.1"/>
    <property type="match status" value="1"/>
</dbReference>
<keyword evidence="10 14" id="KW-0143">Chaperone</keyword>
<dbReference type="InterPro" id="IPR012724">
    <property type="entry name" value="DnaJ"/>
</dbReference>
<dbReference type="STRING" id="454194.PYK22_00554"/>
<dbReference type="GO" id="GO:0008270">
    <property type="term" value="F:zinc ion binding"/>
    <property type="evidence" value="ECO:0007669"/>
    <property type="project" value="UniProtKB-UniRule"/>
</dbReference>
<feature type="repeat" description="CXXCXGXG motif" evidence="14">
    <location>
        <begin position="187"/>
        <end position="194"/>
    </location>
</feature>
<reference evidence="18 19" key="2">
    <citation type="submission" date="2015-01" db="EMBL/GenBank/DDBJ databases">
        <title>Complete genome sequence of Pyrinomonas methylaliphatogenes type strain K22T.</title>
        <authorList>
            <person name="Lee K.C.Y."/>
            <person name="Power J.F."/>
            <person name="Dunfield P.F."/>
            <person name="Morgan X.C."/>
            <person name="Huttenhower C."/>
            <person name="Stott M.B."/>
        </authorList>
    </citation>
    <scope>NUCLEOTIDE SEQUENCE [LARGE SCALE GENOMIC DNA]</scope>
    <source>
        <strain evidence="18 19">K22</strain>
    </source>
</reference>
<evidence type="ECO:0000256" key="9">
    <source>
        <dbReference type="ARBA" id="ARBA00023016"/>
    </source>
</evidence>
<feature type="domain" description="CR-type" evidence="17">
    <location>
        <begin position="135"/>
        <end position="213"/>
    </location>
</feature>
<dbReference type="SMART" id="SM00271">
    <property type="entry name" value="DnaJ"/>
    <property type="match status" value="1"/>
</dbReference>
<dbReference type="Proteomes" id="UP000031518">
    <property type="component" value="Unassembled WGS sequence"/>
</dbReference>
<feature type="binding site" evidence="14">
    <location>
        <position position="168"/>
    </location>
    <ligand>
        <name>Zn(2+)</name>
        <dbReference type="ChEBI" id="CHEBI:29105"/>
        <label>2</label>
    </ligand>
</feature>
<keyword evidence="4 14" id="KW-0235">DNA replication</keyword>
<dbReference type="PROSITE" id="PS50076">
    <property type="entry name" value="DNAJ_2"/>
    <property type="match status" value="1"/>
</dbReference>
<feature type="binding site" evidence="14">
    <location>
        <position position="204"/>
    </location>
    <ligand>
        <name>Zn(2+)</name>
        <dbReference type="ChEBI" id="CHEBI:29105"/>
        <label>1</label>
    </ligand>
</feature>
<comment type="cofactor">
    <cofactor evidence="14">
        <name>Zn(2+)</name>
        <dbReference type="ChEBI" id="CHEBI:29105"/>
    </cofactor>
    <text evidence="14">Binds 2 Zn(2+) ions per monomer.</text>
</comment>
<keyword evidence="8 14" id="KW-0862">Zinc</keyword>
<evidence type="ECO:0000256" key="15">
    <source>
        <dbReference type="PROSITE-ProRule" id="PRU00546"/>
    </source>
</evidence>
<proteinExistence type="inferred from homology"/>
<evidence type="ECO:0000259" key="17">
    <source>
        <dbReference type="PROSITE" id="PS51188"/>
    </source>
</evidence>
<feature type="zinc finger region" description="CR-type" evidence="15">
    <location>
        <begin position="135"/>
        <end position="213"/>
    </location>
</feature>
<evidence type="ECO:0000256" key="14">
    <source>
        <dbReference type="HAMAP-Rule" id="MF_01152"/>
    </source>
</evidence>
<dbReference type="Gene3D" id="1.10.287.110">
    <property type="entry name" value="DnaJ domain"/>
    <property type="match status" value="1"/>
</dbReference>
<dbReference type="EMBL" id="CBXV010000002">
    <property type="protein sequence ID" value="CDM64560.1"/>
    <property type="molecule type" value="Genomic_DNA"/>
</dbReference>
<dbReference type="InterPro" id="IPR001623">
    <property type="entry name" value="DnaJ_domain"/>
</dbReference>
<dbReference type="SUPFAM" id="SSF49493">
    <property type="entry name" value="HSP40/DnaJ peptide-binding domain"/>
    <property type="match status" value="2"/>
</dbReference>
<dbReference type="GO" id="GO:0006260">
    <property type="term" value="P:DNA replication"/>
    <property type="evidence" value="ECO:0007669"/>
    <property type="project" value="UniProtKB-KW"/>
</dbReference>
<dbReference type="CDD" id="cd10719">
    <property type="entry name" value="DnaJ_zf"/>
    <property type="match status" value="1"/>
</dbReference>
<keyword evidence="19" id="KW-1185">Reference proteome</keyword>
<dbReference type="InterPro" id="IPR001305">
    <property type="entry name" value="HSP_DnaJ_Cys-rich_dom"/>
</dbReference>
<dbReference type="OrthoDB" id="9779889at2"/>
<dbReference type="FunFam" id="1.10.287.110:FF:000034">
    <property type="entry name" value="Chaperone protein DnaJ"/>
    <property type="match status" value="1"/>
</dbReference>
<evidence type="ECO:0000256" key="10">
    <source>
        <dbReference type="ARBA" id="ARBA00023186"/>
    </source>
</evidence>
<evidence type="ECO:0000313" key="19">
    <source>
        <dbReference type="Proteomes" id="UP000031518"/>
    </source>
</evidence>
<keyword evidence="9 14" id="KW-0346">Stress response</keyword>
<feature type="repeat" description="CXXCXGXG motif" evidence="14">
    <location>
        <begin position="165"/>
        <end position="172"/>
    </location>
</feature>
<dbReference type="PROSITE" id="PS51188">
    <property type="entry name" value="ZF_CR"/>
    <property type="match status" value="1"/>
</dbReference>
<evidence type="ECO:0000256" key="4">
    <source>
        <dbReference type="ARBA" id="ARBA00022705"/>
    </source>
</evidence>
<evidence type="ECO:0000259" key="16">
    <source>
        <dbReference type="PROSITE" id="PS50076"/>
    </source>
</evidence>
<dbReference type="SUPFAM" id="SSF46565">
    <property type="entry name" value="Chaperone J-domain"/>
    <property type="match status" value="1"/>
</dbReference>
<dbReference type="NCBIfam" id="TIGR02349">
    <property type="entry name" value="DnaJ_bact"/>
    <property type="match status" value="1"/>
</dbReference>
<feature type="binding site" evidence="14">
    <location>
        <position position="151"/>
    </location>
    <ligand>
        <name>Zn(2+)</name>
        <dbReference type="ChEBI" id="CHEBI:29105"/>
        <label>1</label>
    </ligand>
</feature>
<reference evidence="18 19" key="1">
    <citation type="submission" date="2013-12" db="EMBL/GenBank/DDBJ databases">
        <authorList>
            <person name="Stott M."/>
        </authorList>
    </citation>
    <scope>NUCLEOTIDE SEQUENCE [LARGE SCALE GENOMIC DNA]</scope>
    <source>
        <strain evidence="18 19">K22</strain>
    </source>
</reference>
<evidence type="ECO:0000256" key="11">
    <source>
        <dbReference type="ARBA" id="ARBA00053423"/>
    </source>
</evidence>
<comment type="subunit">
    <text evidence="2 14">Homodimer.</text>
</comment>
<dbReference type="PRINTS" id="PR00625">
    <property type="entry name" value="JDOMAIN"/>
</dbReference>
<dbReference type="Gene3D" id="2.60.260.20">
    <property type="entry name" value="Urease metallochaperone UreE, N-terminal domain"/>
    <property type="match status" value="2"/>
</dbReference>
<keyword evidence="6 14" id="KW-0677">Repeat</keyword>
<dbReference type="Pfam" id="PF00226">
    <property type="entry name" value="DnaJ"/>
    <property type="match status" value="1"/>
</dbReference>
<feature type="binding site" evidence="14">
    <location>
        <position position="165"/>
    </location>
    <ligand>
        <name>Zn(2+)</name>
        <dbReference type="ChEBI" id="CHEBI:29105"/>
        <label>2</label>
    </ligand>
</feature>
<keyword evidence="5 14" id="KW-0479">Metal-binding</keyword>
<dbReference type="InterPro" id="IPR008971">
    <property type="entry name" value="HSP40/DnaJ_pept-bd"/>
</dbReference>
<evidence type="ECO:0000256" key="3">
    <source>
        <dbReference type="ARBA" id="ARBA00022490"/>
    </source>
</evidence>
<name>A0A0B6WWP2_9BACT</name>
<dbReference type="InterPro" id="IPR036410">
    <property type="entry name" value="HSP_DnaJ_Cys-rich_dom_sf"/>
</dbReference>
<dbReference type="FunFam" id="2.60.260.20:FF:000004">
    <property type="entry name" value="Molecular chaperone DnaJ"/>
    <property type="match status" value="1"/>
</dbReference>
<dbReference type="InterPro" id="IPR002939">
    <property type="entry name" value="DnaJ_C"/>
</dbReference>
<dbReference type="RefSeq" id="WP_041974080.1">
    <property type="nucleotide sequence ID" value="NZ_CBXV010000002.1"/>
</dbReference>
<feature type="repeat" description="CXXCXGXG motif" evidence="14">
    <location>
        <begin position="201"/>
        <end position="208"/>
    </location>
</feature>
<evidence type="ECO:0000256" key="12">
    <source>
        <dbReference type="ARBA" id="ARBA00061004"/>
    </source>
</evidence>
<comment type="subcellular location">
    <subcellularLocation>
        <location evidence="1 14">Cytoplasm</location>
    </subcellularLocation>
</comment>
<dbReference type="CDD" id="cd10747">
    <property type="entry name" value="DnaJ_C"/>
    <property type="match status" value="1"/>
</dbReference>
<comment type="function">
    <text evidence="11 14">Participates actively in the response to hyperosmotic and heat shock by preventing the aggregation of stress-denatured proteins and by disaggregating proteins, also in an autonomous, DnaK-independent fashion. Unfolded proteins bind initially to DnaJ; upon interaction with the DnaJ-bound protein, DnaK hydrolyzes its bound ATP, resulting in the formation of a stable complex. GrpE releases ADP from DnaK; ATP binding to DnaK triggers the release of the substrate protein, thus completing the reaction cycle. Several rounds of ATP-dependent interactions between DnaJ, DnaK and GrpE are required for fully efficient folding. Also involved, together with DnaK and GrpE, in the DNA replication of plasmids through activation of initiation proteins.</text>
</comment>
<dbReference type="InterPro" id="IPR018253">
    <property type="entry name" value="DnaJ_domain_CS"/>
</dbReference>
<feature type="domain" description="J" evidence="16">
    <location>
        <begin position="5"/>
        <end position="70"/>
    </location>
</feature>
<dbReference type="GO" id="GO:0005737">
    <property type="term" value="C:cytoplasm"/>
    <property type="evidence" value="ECO:0007669"/>
    <property type="project" value="UniProtKB-SubCell"/>
</dbReference>
<dbReference type="GO" id="GO:0031072">
    <property type="term" value="F:heat shock protein binding"/>
    <property type="evidence" value="ECO:0007669"/>
    <property type="project" value="InterPro"/>
</dbReference>
<dbReference type="SUPFAM" id="SSF57938">
    <property type="entry name" value="DnaJ/Hsp40 cysteine-rich domain"/>
    <property type="match status" value="1"/>
</dbReference>
<feature type="binding site" evidence="14">
    <location>
        <position position="148"/>
    </location>
    <ligand>
        <name>Zn(2+)</name>
        <dbReference type="ChEBI" id="CHEBI:29105"/>
        <label>1</label>
    </ligand>
</feature>
<dbReference type="HAMAP" id="MF_01152">
    <property type="entry name" value="DnaJ"/>
    <property type="match status" value="1"/>
</dbReference>
<dbReference type="Pfam" id="PF01556">
    <property type="entry name" value="DnaJ_C"/>
    <property type="match status" value="1"/>
</dbReference>
<feature type="binding site" evidence="14">
    <location>
        <position position="187"/>
    </location>
    <ligand>
        <name>Zn(2+)</name>
        <dbReference type="ChEBI" id="CHEBI:29105"/>
        <label>2</label>
    </ligand>
</feature>
<keyword evidence="7 14" id="KW-0863">Zinc-finger</keyword>
<sequence>MAKRDYYEVLGVSRNATEQEIKSAYRRLAVRYHPDKNPGDPEAEEKFKEAAEAYSVLSDPEKRALYDRYGHAGVSSSAAASAGWGPAGFGGIEDILNDFFGFGDIFGRGARRQAPQRGADLRYDLEISLEEAARGMTAQIRIPRLETCHVCHGTGARPGTQPETCPTCGGMGQVRYQQGFFSVARTCSACRGTGRIIRTPCRECHGKGRIEREKTLEVKIPAGVETGSRLRIAGEGEAGERGGPPGDLYVVINVREHERFERQGHNLYINVPISFAQAALGAELSIPTLDGKQETLRIPPGTQTGTVFRLKGHGMPILGGHGRGDLFVSVTVVTPTSLTREQRRLLEQLAEIEDRDFENESLMDKVRSIFS</sequence>
<gene>
    <name evidence="14" type="primary">dnaJ</name>
    <name evidence="18" type="ORF">PYK22_00554</name>
</gene>
<feature type="repeat" description="CXXCXGXG motif" evidence="14">
    <location>
        <begin position="148"/>
        <end position="155"/>
    </location>
</feature>
<dbReference type="PANTHER" id="PTHR43096">
    <property type="entry name" value="DNAJ HOMOLOG 1, MITOCHONDRIAL-RELATED"/>
    <property type="match status" value="1"/>
</dbReference>
<dbReference type="InterPro" id="IPR036869">
    <property type="entry name" value="J_dom_sf"/>
</dbReference>
<evidence type="ECO:0000256" key="7">
    <source>
        <dbReference type="ARBA" id="ARBA00022771"/>
    </source>
</evidence>
<evidence type="ECO:0000256" key="5">
    <source>
        <dbReference type="ARBA" id="ARBA00022723"/>
    </source>
</evidence>
<dbReference type="AlphaFoldDB" id="A0A0B6WWP2"/>
<protein>
    <recommendedName>
        <fullName evidence="13 14">Chaperone protein DnaJ</fullName>
    </recommendedName>
</protein>
<evidence type="ECO:0000256" key="1">
    <source>
        <dbReference type="ARBA" id="ARBA00004496"/>
    </source>
</evidence>
<dbReference type="PANTHER" id="PTHR43096:SF48">
    <property type="entry name" value="CHAPERONE PROTEIN DNAJ"/>
    <property type="match status" value="1"/>
</dbReference>
<dbReference type="FunFam" id="2.10.230.10:FF:000002">
    <property type="entry name" value="Molecular chaperone DnaJ"/>
    <property type="match status" value="1"/>
</dbReference>